<proteinExistence type="predicted"/>
<feature type="non-terminal residue" evidence="2">
    <location>
        <position position="204"/>
    </location>
</feature>
<dbReference type="GO" id="GO:0005783">
    <property type="term" value="C:endoplasmic reticulum"/>
    <property type="evidence" value="ECO:0007669"/>
    <property type="project" value="TreeGrafter"/>
</dbReference>
<comment type="caution">
    <text evidence="2">The sequence shown here is derived from an EMBL/GenBank/DDBJ whole genome shotgun (WGS) entry which is preliminary data.</text>
</comment>
<dbReference type="EMBL" id="VJMH01000872">
    <property type="protein sequence ID" value="KAF0714039.1"/>
    <property type="molecule type" value="Genomic_DNA"/>
</dbReference>
<accession>A0A6A4ZX14</accession>
<dbReference type="GO" id="GO:0006506">
    <property type="term" value="P:GPI anchor biosynthetic process"/>
    <property type="evidence" value="ECO:0007669"/>
    <property type="project" value="InterPro"/>
</dbReference>
<dbReference type="GO" id="GO:0016020">
    <property type="term" value="C:membrane"/>
    <property type="evidence" value="ECO:0007669"/>
    <property type="project" value="GOC"/>
</dbReference>
<name>A0A6A4ZX14_9STRA</name>
<sequence>MRLLGNGAATAMYDYDVLDPSYDLEDGELKKKLSSSSSFFTLWRIRLPLLWGLWALVFAWGELGASRLALSSCNWTGRLPNEFHLAVVADPQLTDYYSYDMVKGSWALWLTEFYSDVYMRRHFQLLARKGNVHGVILLGDLFDGGRILTLEEHAIHMRRFEWIFGGHHPQIQFWNMSGNHDVGIRRWNNHRANSLHRDAFGLTQ</sequence>
<gene>
    <name evidence="2" type="ORF">As57867_004070</name>
</gene>
<dbReference type="SUPFAM" id="SSF56300">
    <property type="entry name" value="Metallo-dependent phosphatases"/>
    <property type="match status" value="1"/>
</dbReference>
<dbReference type="AlphaFoldDB" id="A0A6A4ZX14"/>
<dbReference type="InterPro" id="IPR033308">
    <property type="entry name" value="PGAP5/Cdc1/Ted1"/>
</dbReference>
<evidence type="ECO:0000256" key="1">
    <source>
        <dbReference type="ARBA" id="ARBA00023136"/>
    </source>
</evidence>
<dbReference type="PANTHER" id="PTHR13315:SF4">
    <property type="entry name" value="METALLOPHOSPHOESTERASE, ISOFORM E"/>
    <property type="match status" value="1"/>
</dbReference>
<organism evidence="2">
    <name type="scientific">Aphanomyces stellatus</name>
    <dbReference type="NCBI Taxonomy" id="120398"/>
    <lineage>
        <taxon>Eukaryota</taxon>
        <taxon>Sar</taxon>
        <taxon>Stramenopiles</taxon>
        <taxon>Oomycota</taxon>
        <taxon>Saprolegniomycetes</taxon>
        <taxon>Saprolegniales</taxon>
        <taxon>Verrucalvaceae</taxon>
        <taxon>Aphanomyces</taxon>
    </lineage>
</organism>
<dbReference type="InterPro" id="IPR029052">
    <property type="entry name" value="Metallo-depent_PP-like"/>
</dbReference>
<keyword evidence="1" id="KW-0472">Membrane</keyword>
<dbReference type="PANTHER" id="PTHR13315">
    <property type="entry name" value="METALLO PHOSPHOESTERASE RELATED"/>
    <property type="match status" value="1"/>
</dbReference>
<reference evidence="2" key="1">
    <citation type="submission" date="2019-06" db="EMBL/GenBank/DDBJ databases">
        <title>Genomics analysis of Aphanomyces spp. identifies a new class of oomycete effector associated with host adaptation.</title>
        <authorList>
            <person name="Gaulin E."/>
        </authorList>
    </citation>
    <scope>NUCLEOTIDE SEQUENCE</scope>
    <source>
        <strain evidence="2">CBS 578.67</strain>
    </source>
</reference>
<dbReference type="OrthoDB" id="5977743at2759"/>
<protein>
    <submittedName>
        <fullName evidence="2">Uncharacterized protein</fullName>
    </submittedName>
</protein>
<evidence type="ECO:0000313" key="2">
    <source>
        <dbReference type="EMBL" id="KAF0714039.1"/>
    </source>
</evidence>